<feature type="region of interest" description="Disordered" evidence="2">
    <location>
        <begin position="484"/>
        <end position="523"/>
    </location>
</feature>
<gene>
    <name evidence="3" type="ORF">BSAL_40480</name>
</gene>
<feature type="coiled-coil region" evidence="1">
    <location>
        <begin position="980"/>
        <end position="1007"/>
    </location>
</feature>
<feature type="compositionally biased region" description="Basic and acidic residues" evidence="2">
    <location>
        <begin position="1050"/>
        <end position="1064"/>
    </location>
</feature>
<dbReference type="VEuPathDB" id="TriTrypDB:BSAL_40480"/>
<dbReference type="InterPro" id="IPR036322">
    <property type="entry name" value="WD40_repeat_dom_sf"/>
</dbReference>
<feature type="compositionally biased region" description="Low complexity" evidence="2">
    <location>
        <begin position="1039"/>
        <end position="1049"/>
    </location>
</feature>
<dbReference type="EMBL" id="CYKH01002113">
    <property type="protein sequence ID" value="CUG93043.1"/>
    <property type="molecule type" value="Genomic_DNA"/>
</dbReference>
<feature type="compositionally biased region" description="Low complexity" evidence="2">
    <location>
        <begin position="10"/>
        <end position="23"/>
    </location>
</feature>
<evidence type="ECO:0000256" key="1">
    <source>
        <dbReference type="SAM" id="Coils"/>
    </source>
</evidence>
<evidence type="ECO:0000256" key="2">
    <source>
        <dbReference type="SAM" id="MobiDB-lite"/>
    </source>
</evidence>
<evidence type="ECO:0000313" key="4">
    <source>
        <dbReference type="Proteomes" id="UP000051952"/>
    </source>
</evidence>
<accession>A0A0S4JS03</accession>
<feature type="compositionally biased region" description="Low complexity" evidence="2">
    <location>
        <begin position="489"/>
        <end position="499"/>
    </location>
</feature>
<sequence>MRRQHSPGVSSSTRIASSASSRHAGGGGAHRPPATHQLLPADLFGITSSASARHMDATSIGSHGVSSFASHNTPLRPTVQGMCLVPHHEELYCAEHPCKVTVRSAVPSTKFHAKMVVEIPLPHPDAFFRSLHYVAGPNGSDGWVWCSASSGELVAVHTITKKYAMIADTGSLLDAGPIAALADFWTLSPIPGSLQRTLTDTPLDGLQPHRHRVVVSISRAGVVGLWDMTTRTLFAKVQCSLPTTSPSTSSFLSMVGPTKATPIHRQPTSHGNQMRVKCSSSWASAGIIFVGVGVTSSAGGPNLSGLVYVVDGRRLSHTTSAPLILPNTGSDDVENDGEFTVPLLDGAVLSMAFEPSPHSRDQGALWLSTSTGAVGRVDCGAASGAGVEGSVVAYNVRWRRGVHDGFSHKLCLSGAQHAVSCGSDGRVAILDVDTLNIIQKVTLDMGTMVQELCSLGETAASSGSVSMLLAISDRTFRCMSLKRSGPWTSGSRGSSPIRGSPRRRASPSSPLRSSPSGRRGSLHLAVPLGGSSSSFASLHTGATTPLTTQQLLYHCMTLLQGLKSVEAAEVDARSSFMESELVARDMLYHYWDYLCCGGRTHQLPSRLWFVQLQEADTRLYWQQEAYLELRHTLKQCNLHWKRACDRREVVWNWCWDEEEERHRRDLVLHAEATERIALRDGLHQLGRAAATATQRRLERLAHDETLDKLETALVRLTELEPLAAKVAPLQGDLQRMVLSLSSVNEACQELEDGRVRLESCQRGMPRIGGWTSSSRIRAPEGSQDLQHRETTSRLDGHRMFLDAEDLQRHKIQEEAASHVAQLLSAARREEGKMLAAAHHLLREDRTHIASLQQHRSTLETVSIHLQRDLRDVELTRDGQRAAHRRFEEQVQSLEEQLAEITRRLTVSEEHRAVTELELLRTKSSAELHRSRLEQSSSLAEDTFKTVLAQRERMQSLRHSLDAIQERLEVFVRLGEDTFDAGITERRIHKARSALQEAQEDLIAIRRAESHRWTSLESDMANTLGDWMRHTHAAEREQSSSRLSISASRPRPAEEPQSTDHHPNDHFGGPTALRTQEHLYHAFEQVLSAAELIGPRWMEEVLIIDKAQFFDALRKSLSVLAAARGVDP</sequence>
<feature type="coiled-coil region" evidence="1">
    <location>
        <begin position="876"/>
        <end position="910"/>
    </location>
</feature>
<feature type="region of interest" description="Disordered" evidence="2">
    <location>
        <begin position="1"/>
        <end position="37"/>
    </location>
</feature>
<feature type="compositionally biased region" description="Low complexity" evidence="2">
    <location>
        <begin position="506"/>
        <end position="519"/>
    </location>
</feature>
<keyword evidence="4" id="KW-1185">Reference proteome</keyword>
<feature type="region of interest" description="Disordered" evidence="2">
    <location>
        <begin position="1031"/>
        <end position="1070"/>
    </location>
</feature>
<dbReference type="AlphaFoldDB" id="A0A0S4JS03"/>
<evidence type="ECO:0000313" key="3">
    <source>
        <dbReference type="EMBL" id="CUG93043.1"/>
    </source>
</evidence>
<evidence type="ECO:0008006" key="5">
    <source>
        <dbReference type="Google" id="ProtNLM"/>
    </source>
</evidence>
<protein>
    <recommendedName>
        <fullName evidence="5">WD40 repeat-containing protein</fullName>
    </recommendedName>
</protein>
<name>A0A0S4JS03_BODSA</name>
<reference evidence="4" key="1">
    <citation type="submission" date="2015-09" db="EMBL/GenBank/DDBJ databases">
        <authorList>
            <consortium name="Pathogen Informatics"/>
        </authorList>
    </citation>
    <scope>NUCLEOTIDE SEQUENCE [LARGE SCALE GENOMIC DNA]</scope>
    <source>
        <strain evidence="4">Lake Konstanz</strain>
    </source>
</reference>
<dbReference type="Proteomes" id="UP000051952">
    <property type="component" value="Unassembled WGS sequence"/>
</dbReference>
<keyword evidence="1" id="KW-0175">Coiled coil</keyword>
<proteinExistence type="predicted"/>
<dbReference type="SUPFAM" id="SSF50978">
    <property type="entry name" value="WD40 repeat-like"/>
    <property type="match status" value="1"/>
</dbReference>
<organism evidence="3 4">
    <name type="scientific">Bodo saltans</name>
    <name type="common">Flagellated protozoan</name>
    <dbReference type="NCBI Taxonomy" id="75058"/>
    <lineage>
        <taxon>Eukaryota</taxon>
        <taxon>Discoba</taxon>
        <taxon>Euglenozoa</taxon>
        <taxon>Kinetoplastea</taxon>
        <taxon>Metakinetoplastina</taxon>
        <taxon>Eubodonida</taxon>
        <taxon>Bodonidae</taxon>
        <taxon>Bodo</taxon>
    </lineage>
</organism>